<evidence type="ECO:0000313" key="11">
    <source>
        <dbReference type="EMBL" id="MFC0250893.1"/>
    </source>
</evidence>
<reference evidence="11 12" key="1">
    <citation type="submission" date="2024-09" db="EMBL/GenBank/DDBJ databases">
        <authorList>
            <person name="Sun Q."/>
            <person name="Mori K."/>
        </authorList>
    </citation>
    <scope>NUCLEOTIDE SEQUENCE [LARGE SCALE GENOMIC DNA]</scope>
    <source>
        <strain evidence="11 12">CCM 7792</strain>
    </source>
</reference>
<dbReference type="InterPro" id="IPR018497">
    <property type="entry name" value="Peptidase_M13_C"/>
</dbReference>
<proteinExistence type="inferred from homology"/>
<dbReference type="InterPro" id="IPR000718">
    <property type="entry name" value="Peptidase_M13"/>
</dbReference>
<gene>
    <name evidence="11" type="ORF">ACFFJK_03235</name>
</gene>
<dbReference type="PANTHER" id="PTHR11733:SF167">
    <property type="entry name" value="FI17812P1-RELATED"/>
    <property type="match status" value="1"/>
</dbReference>
<evidence type="ECO:0000256" key="2">
    <source>
        <dbReference type="ARBA" id="ARBA00007357"/>
    </source>
</evidence>
<feature type="domain" description="Peptidase M13 N-terminal" evidence="10">
    <location>
        <begin position="56"/>
        <end position="436"/>
    </location>
</feature>
<keyword evidence="12" id="KW-1185">Reference proteome</keyword>
<dbReference type="InterPro" id="IPR042089">
    <property type="entry name" value="Peptidase_M13_dom_2"/>
</dbReference>
<evidence type="ECO:0000256" key="1">
    <source>
        <dbReference type="ARBA" id="ARBA00001947"/>
    </source>
</evidence>
<dbReference type="InterPro" id="IPR008753">
    <property type="entry name" value="Peptidase_M13_N"/>
</dbReference>
<dbReference type="Gene3D" id="1.10.1380.10">
    <property type="entry name" value="Neutral endopeptidase , domain2"/>
    <property type="match status" value="1"/>
</dbReference>
<evidence type="ECO:0000256" key="7">
    <source>
        <dbReference type="ARBA" id="ARBA00023049"/>
    </source>
</evidence>
<dbReference type="EMBL" id="JBHLWP010000004">
    <property type="protein sequence ID" value="MFC0250893.1"/>
    <property type="molecule type" value="Genomic_DNA"/>
</dbReference>
<dbReference type="RefSeq" id="WP_379677672.1">
    <property type="nucleotide sequence ID" value="NZ_JBHLWP010000004.1"/>
</dbReference>
<dbReference type="Pfam" id="PF05649">
    <property type="entry name" value="Peptidase_M13_N"/>
    <property type="match status" value="1"/>
</dbReference>
<comment type="cofactor">
    <cofactor evidence="1">
        <name>Zn(2+)</name>
        <dbReference type="ChEBI" id="CHEBI:29105"/>
    </cofactor>
</comment>
<evidence type="ECO:0000256" key="3">
    <source>
        <dbReference type="ARBA" id="ARBA00022670"/>
    </source>
</evidence>
<keyword evidence="7" id="KW-0482">Metalloprotease</keyword>
<keyword evidence="8" id="KW-0732">Signal</keyword>
<dbReference type="InterPro" id="IPR024079">
    <property type="entry name" value="MetalloPept_cat_dom_sf"/>
</dbReference>
<dbReference type="PANTHER" id="PTHR11733">
    <property type="entry name" value="ZINC METALLOPROTEASE FAMILY M13 NEPRILYSIN-RELATED"/>
    <property type="match status" value="1"/>
</dbReference>
<keyword evidence="6" id="KW-0862">Zinc</keyword>
<dbReference type="PRINTS" id="PR00786">
    <property type="entry name" value="NEPRILYSIN"/>
</dbReference>
<dbReference type="Gene3D" id="3.40.390.10">
    <property type="entry name" value="Collagenase (Catalytic Domain)"/>
    <property type="match status" value="1"/>
</dbReference>
<dbReference type="Pfam" id="PF01431">
    <property type="entry name" value="Peptidase_M13"/>
    <property type="match status" value="1"/>
</dbReference>
<accession>A0ABV6FBK9</accession>
<evidence type="ECO:0000256" key="5">
    <source>
        <dbReference type="ARBA" id="ARBA00022801"/>
    </source>
</evidence>
<dbReference type="SUPFAM" id="SSF55486">
    <property type="entry name" value="Metalloproteases ('zincins'), catalytic domain"/>
    <property type="match status" value="1"/>
</dbReference>
<dbReference type="CDD" id="cd08662">
    <property type="entry name" value="M13"/>
    <property type="match status" value="1"/>
</dbReference>
<evidence type="ECO:0000256" key="6">
    <source>
        <dbReference type="ARBA" id="ARBA00022833"/>
    </source>
</evidence>
<evidence type="ECO:0000313" key="12">
    <source>
        <dbReference type="Proteomes" id="UP001589773"/>
    </source>
</evidence>
<feature type="chain" id="PRO_5045572652" evidence="8">
    <location>
        <begin position="25"/>
        <end position="692"/>
    </location>
</feature>
<comment type="caution">
    <text evidence="11">The sequence shown here is derived from an EMBL/GenBank/DDBJ whole genome shotgun (WGS) entry which is preliminary data.</text>
</comment>
<feature type="signal peptide" evidence="8">
    <location>
        <begin position="1"/>
        <end position="24"/>
    </location>
</feature>
<dbReference type="PROSITE" id="PS51885">
    <property type="entry name" value="NEPRILYSIN"/>
    <property type="match status" value="1"/>
</dbReference>
<keyword evidence="3" id="KW-0645">Protease</keyword>
<organism evidence="11 12">
    <name type="scientific">Massilia consociata</name>
    <dbReference type="NCBI Taxonomy" id="760117"/>
    <lineage>
        <taxon>Bacteria</taxon>
        <taxon>Pseudomonadati</taxon>
        <taxon>Pseudomonadota</taxon>
        <taxon>Betaproteobacteria</taxon>
        <taxon>Burkholderiales</taxon>
        <taxon>Oxalobacteraceae</taxon>
        <taxon>Telluria group</taxon>
        <taxon>Massilia</taxon>
    </lineage>
</organism>
<dbReference type="Proteomes" id="UP001589773">
    <property type="component" value="Unassembled WGS sequence"/>
</dbReference>
<keyword evidence="4" id="KW-0479">Metal-binding</keyword>
<evidence type="ECO:0000259" key="10">
    <source>
        <dbReference type="Pfam" id="PF05649"/>
    </source>
</evidence>
<evidence type="ECO:0000259" key="9">
    <source>
        <dbReference type="Pfam" id="PF01431"/>
    </source>
</evidence>
<keyword evidence="5" id="KW-0378">Hydrolase</keyword>
<evidence type="ECO:0000256" key="8">
    <source>
        <dbReference type="SAM" id="SignalP"/>
    </source>
</evidence>
<protein>
    <submittedName>
        <fullName evidence="11">M13 family metallopeptidase</fullName>
    </submittedName>
</protein>
<comment type="similarity">
    <text evidence="2">Belongs to the peptidase M13 family.</text>
</comment>
<sequence>MKRHLLSAAALAFTASLMTPVALAEAGAAAKAPASAKPASLSAGIALEYVDPAVRPQDDFFQHLNGKWLKNVEIPADKSTWGAFHQLRDDTLPQLRAIIEQAAATKGAKAGSEVQKIGDFYASYMDEARLEKLGISPLNGELKKIAAIKDKSELPAMFAHLGKIGVNVPFVFYIHQDAKDSTKYVADLYQAGLGMPDRDYYLKADDAKLADIRTKYQQHVAKLLAMAGGKNAAADAKAIVDLETELARVQWTKVENRDPIKTYNKVELAKLGELAPGYDWNAWLAASGLQGKASYVIVSQPSYLKGFAEVMNRVPLETWKAYLQLQLVNGYASYLSKAFVDQRFAFNGTVLSGIPQLEPRWKRGVSTLEAGVGDAVGKLYVKEHFPAERKARMEVLVKNLLEAYRQSIDTLDWMSPATKKEAQAKLAKFTPKIGYPNKWKDYSSLVVKRDDLVGNVMRSREVEYKRELNKLGKPIDREEWGMTPQTVNAYYNPELNEIVFPAAILQPPFFDAKADDAVNYGGIGAVIGHEISHGFDDQGSQYDGDGNMRNWWTEEDGKKFAEKTKVLIQQYAAYSPLPGYHVNGELTLGENIGDNSGLAIAHKAYKLSLKGKPAPVINGLTGDQRFYMGWGQVWRSKMREPAQIAQIKTDPHSPGQYRANGTLKNQPGFYEAFGVREGDKMYLAPKDRVIIW</sequence>
<name>A0ABV6FBK9_9BURK</name>
<feature type="domain" description="Peptidase M13 C-terminal" evidence="9">
    <location>
        <begin position="488"/>
        <end position="689"/>
    </location>
</feature>
<evidence type="ECO:0000256" key="4">
    <source>
        <dbReference type="ARBA" id="ARBA00022723"/>
    </source>
</evidence>